<dbReference type="PROSITE" id="PS51755">
    <property type="entry name" value="OMPR_PHOB"/>
    <property type="match status" value="1"/>
</dbReference>
<evidence type="ECO:0000256" key="1">
    <source>
        <dbReference type="ARBA" id="ARBA00022553"/>
    </source>
</evidence>
<feature type="DNA-binding region" description="OmpR/PhoB-type" evidence="7">
    <location>
        <begin position="137"/>
        <end position="230"/>
    </location>
</feature>
<dbReference type="Gene3D" id="1.10.10.10">
    <property type="entry name" value="Winged helix-like DNA-binding domain superfamily/Winged helix DNA-binding domain"/>
    <property type="match status" value="1"/>
</dbReference>
<dbReference type="GO" id="GO:0000976">
    <property type="term" value="F:transcription cis-regulatory region binding"/>
    <property type="evidence" value="ECO:0007669"/>
    <property type="project" value="TreeGrafter"/>
</dbReference>
<evidence type="ECO:0000259" key="8">
    <source>
        <dbReference type="PROSITE" id="PS50110"/>
    </source>
</evidence>
<dbReference type="GO" id="GO:0000156">
    <property type="term" value="F:phosphorelay response regulator activity"/>
    <property type="evidence" value="ECO:0007669"/>
    <property type="project" value="TreeGrafter"/>
</dbReference>
<accession>A0AAX2ACX9</accession>
<keyword evidence="1 6" id="KW-0597">Phosphoprotein</keyword>
<feature type="modified residue" description="4-aspartylphosphate" evidence="6">
    <location>
        <position position="57"/>
    </location>
</feature>
<dbReference type="Proteomes" id="UP000289193">
    <property type="component" value="Unassembled WGS sequence"/>
</dbReference>
<evidence type="ECO:0000313" key="11">
    <source>
        <dbReference type="EMBL" id="RXK10521.1"/>
    </source>
</evidence>
<gene>
    <name evidence="10" type="ORF">ABIV_1562</name>
    <name evidence="11" type="ORF">CRV05_04385</name>
</gene>
<dbReference type="InterPro" id="IPR016032">
    <property type="entry name" value="Sig_transdc_resp-reg_C-effctor"/>
</dbReference>
<keyword evidence="4 7" id="KW-0238">DNA-binding</keyword>
<evidence type="ECO:0000313" key="13">
    <source>
        <dbReference type="Proteomes" id="UP000289193"/>
    </source>
</evidence>
<keyword evidence="13" id="KW-1185">Reference proteome</keyword>
<evidence type="ECO:0000256" key="4">
    <source>
        <dbReference type="ARBA" id="ARBA00023125"/>
    </source>
</evidence>
<dbReference type="PANTHER" id="PTHR48111">
    <property type="entry name" value="REGULATOR OF RPOS"/>
    <property type="match status" value="1"/>
</dbReference>
<protein>
    <submittedName>
        <fullName evidence="10">Two-component system response regulator</fullName>
    </submittedName>
</protein>
<dbReference type="SUPFAM" id="SSF46894">
    <property type="entry name" value="C-terminal effector domain of the bipartite response regulators"/>
    <property type="match status" value="1"/>
</dbReference>
<dbReference type="PROSITE" id="PS50110">
    <property type="entry name" value="RESPONSE_REGULATORY"/>
    <property type="match status" value="1"/>
</dbReference>
<dbReference type="SMART" id="SM00862">
    <property type="entry name" value="Trans_reg_C"/>
    <property type="match status" value="1"/>
</dbReference>
<dbReference type="Pfam" id="PF00486">
    <property type="entry name" value="Trans_reg_C"/>
    <property type="match status" value="1"/>
</dbReference>
<reference evidence="11 13" key="1">
    <citation type="submission" date="2017-10" db="EMBL/GenBank/DDBJ databases">
        <title>Genomics of the genus Arcobacter.</title>
        <authorList>
            <person name="Perez-Cataluna A."/>
            <person name="Figueras M.J."/>
        </authorList>
    </citation>
    <scope>NUCLEOTIDE SEQUENCE [LARGE SCALE GENOMIC DNA]</scope>
    <source>
        <strain evidence="11 13">CECT 7835</strain>
    </source>
</reference>
<dbReference type="GO" id="GO:0006355">
    <property type="term" value="P:regulation of DNA-templated transcription"/>
    <property type="evidence" value="ECO:0007669"/>
    <property type="project" value="InterPro"/>
</dbReference>
<dbReference type="InterPro" id="IPR001867">
    <property type="entry name" value="OmpR/PhoB-type_DNA-bd"/>
</dbReference>
<dbReference type="InterPro" id="IPR039420">
    <property type="entry name" value="WalR-like"/>
</dbReference>
<dbReference type="PANTHER" id="PTHR48111:SF1">
    <property type="entry name" value="TWO-COMPONENT RESPONSE REGULATOR ORR33"/>
    <property type="match status" value="1"/>
</dbReference>
<dbReference type="GO" id="GO:0032993">
    <property type="term" value="C:protein-DNA complex"/>
    <property type="evidence" value="ECO:0007669"/>
    <property type="project" value="TreeGrafter"/>
</dbReference>
<dbReference type="EMBL" id="CP031217">
    <property type="protein sequence ID" value="AXH12555.1"/>
    <property type="molecule type" value="Genomic_DNA"/>
</dbReference>
<feature type="domain" description="OmpR/PhoB-type" evidence="9">
    <location>
        <begin position="137"/>
        <end position="230"/>
    </location>
</feature>
<dbReference type="Gene3D" id="3.40.50.2300">
    <property type="match status" value="1"/>
</dbReference>
<evidence type="ECO:0000256" key="3">
    <source>
        <dbReference type="ARBA" id="ARBA00023015"/>
    </source>
</evidence>
<dbReference type="EMBL" id="PDKM01000002">
    <property type="protein sequence ID" value="RXK10521.1"/>
    <property type="molecule type" value="Genomic_DNA"/>
</dbReference>
<proteinExistence type="predicted"/>
<name>A0AAX2ACX9_9BACT</name>
<dbReference type="SUPFAM" id="SSF52172">
    <property type="entry name" value="CheY-like"/>
    <property type="match status" value="1"/>
</dbReference>
<evidence type="ECO:0000313" key="12">
    <source>
        <dbReference type="Proteomes" id="UP000253850"/>
    </source>
</evidence>
<dbReference type="InterPro" id="IPR036388">
    <property type="entry name" value="WH-like_DNA-bd_sf"/>
</dbReference>
<dbReference type="SMART" id="SM00448">
    <property type="entry name" value="REC"/>
    <property type="match status" value="1"/>
</dbReference>
<evidence type="ECO:0000256" key="6">
    <source>
        <dbReference type="PROSITE-ProRule" id="PRU00169"/>
    </source>
</evidence>
<evidence type="ECO:0000259" key="9">
    <source>
        <dbReference type="PROSITE" id="PS51755"/>
    </source>
</evidence>
<organism evidence="11 13">
    <name type="scientific">Halarcobacter bivalviorum</name>
    <dbReference type="NCBI Taxonomy" id="663364"/>
    <lineage>
        <taxon>Bacteria</taxon>
        <taxon>Pseudomonadati</taxon>
        <taxon>Campylobacterota</taxon>
        <taxon>Epsilonproteobacteria</taxon>
        <taxon>Campylobacterales</taxon>
        <taxon>Arcobacteraceae</taxon>
        <taxon>Halarcobacter</taxon>
    </lineage>
</organism>
<evidence type="ECO:0000256" key="5">
    <source>
        <dbReference type="ARBA" id="ARBA00023163"/>
    </source>
</evidence>
<keyword evidence="3" id="KW-0805">Transcription regulation</keyword>
<evidence type="ECO:0000313" key="10">
    <source>
        <dbReference type="EMBL" id="AXH12555.1"/>
    </source>
</evidence>
<keyword evidence="5" id="KW-0804">Transcription</keyword>
<feature type="domain" description="Response regulatory" evidence="8">
    <location>
        <begin position="7"/>
        <end position="122"/>
    </location>
</feature>
<dbReference type="RefSeq" id="WP_114839381.1">
    <property type="nucleotide sequence ID" value="NZ_CP031217.1"/>
</dbReference>
<dbReference type="InterPro" id="IPR001789">
    <property type="entry name" value="Sig_transdc_resp-reg_receiver"/>
</dbReference>
<sequence length="232" mass="26971">MNKSEFNILIVEDEFIAFAYLKNILEKMDFINIYNARNSNEAKDKVSTYKINLIFMDINIDGSIDGIACARLINEKDNIPIIYTTAYADMNTINDTKETNMFGYIIKPFNYEDVDVTLSVAMRFLEKDNTTLNIIDEELTLTKDYKYYKNSKTLKKSGVVVNLTKKELEIFNQLSLKINQNISYEFLIDEVWKGKEVSLSTIRDTISRLKRKVPELNIQNVANYGYILKLNE</sequence>
<reference evidence="10 12" key="2">
    <citation type="submission" date="2018-07" db="EMBL/GenBank/DDBJ databases">
        <title>Complete genome of the Arcobacter bivalviorum type strain LMG 26154.</title>
        <authorList>
            <person name="Miller W.G."/>
            <person name="Yee E."/>
            <person name="Bono J.L."/>
        </authorList>
    </citation>
    <scope>NUCLEOTIDE SEQUENCE [LARGE SCALE GENOMIC DNA]</scope>
    <source>
        <strain evidence="10 12">LMG 26154</strain>
    </source>
</reference>
<dbReference type="GO" id="GO:0005829">
    <property type="term" value="C:cytosol"/>
    <property type="evidence" value="ECO:0007669"/>
    <property type="project" value="TreeGrafter"/>
</dbReference>
<evidence type="ECO:0000256" key="7">
    <source>
        <dbReference type="PROSITE-ProRule" id="PRU01091"/>
    </source>
</evidence>
<keyword evidence="2" id="KW-0902">Two-component regulatory system</keyword>
<dbReference type="InterPro" id="IPR011006">
    <property type="entry name" value="CheY-like_superfamily"/>
</dbReference>
<evidence type="ECO:0000256" key="2">
    <source>
        <dbReference type="ARBA" id="ARBA00023012"/>
    </source>
</evidence>
<dbReference type="Pfam" id="PF00072">
    <property type="entry name" value="Response_reg"/>
    <property type="match status" value="1"/>
</dbReference>
<dbReference type="KEGG" id="hbv:ABIV_1562"/>
<dbReference type="AlphaFoldDB" id="A0AAX2ACX9"/>
<dbReference type="Proteomes" id="UP000253850">
    <property type="component" value="Chromosome"/>
</dbReference>